<dbReference type="VEuPathDB" id="AmoebaDB:ACA1_068210"/>
<dbReference type="RefSeq" id="XP_004352765.1">
    <property type="nucleotide sequence ID" value="XM_004352713.1"/>
</dbReference>
<evidence type="ECO:0000313" key="1">
    <source>
        <dbReference type="EMBL" id="ELR23237.1"/>
    </source>
</evidence>
<dbReference type="STRING" id="1257118.L8HDC8"/>
<accession>L8HDC8</accession>
<sequence length="163" mass="18621">MTFAPNSLKIQYKPVDGTMMTISGDMSTTTTRLECIEEFLGDERMFFDVSAVLGRFLDLDSLLLQLVRIPKKSSIQSTRANLVHILELKHTLETVPPLAEALKGCQNSLLQAILNNLQDPRIEALQMKLEDVVREDAIYVKNTHKMRNQDCWTWQERAGQKPM</sequence>
<organism evidence="1 2">
    <name type="scientific">Acanthamoeba castellanii (strain ATCC 30010 / Neff)</name>
    <dbReference type="NCBI Taxonomy" id="1257118"/>
    <lineage>
        <taxon>Eukaryota</taxon>
        <taxon>Amoebozoa</taxon>
        <taxon>Discosea</taxon>
        <taxon>Longamoebia</taxon>
        <taxon>Centramoebida</taxon>
        <taxon>Acanthamoebidae</taxon>
        <taxon>Acanthamoeba</taxon>
    </lineage>
</organism>
<dbReference type="GeneID" id="14924210"/>
<proteinExistence type="predicted"/>
<dbReference type="InterPro" id="IPR036187">
    <property type="entry name" value="DNA_mismatch_repair_MutS_sf"/>
</dbReference>
<dbReference type="OrthoDB" id="276261at2759"/>
<dbReference type="AlphaFoldDB" id="L8HDC8"/>
<feature type="non-terminal residue" evidence="1">
    <location>
        <position position="163"/>
    </location>
</feature>
<name>L8HDC8_ACACF</name>
<dbReference type="Proteomes" id="UP000011083">
    <property type="component" value="Unassembled WGS sequence"/>
</dbReference>
<dbReference type="KEGG" id="acan:ACA1_068210"/>
<keyword evidence="2" id="KW-1185">Reference proteome</keyword>
<dbReference type="Gene3D" id="1.10.1420.10">
    <property type="match status" value="1"/>
</dbReference>
<dbReference type="SUPFAM" id="SSF48334">
    <property type="entry name" value="DNA repair protein MutS, domain III"/>
    <property type="match status" value="1"/>
</dbReference>
<gene>
    <name evidence="1" type="ORF">ACA1_068210</name>
</gene>
<protein>
    <submittedName>
        <fullName evidence="1">MutS, putative</fullName>
    </submittedName>
</protein>
<dbReference type="EMBL" id="KB007857">
    <property type="protein sequence ID" value="ELR23237.1"/>
    <property type="molecule type" value="Genomic_DNA"/>
</dbReference>
<evidence type="ECO:0000313" key="2">
    <source>
        <dbReference type="Proteomes" id="UP000011083"/>
    </source>
</evidence>
<reference evidence="1 2" key="1">
    <citation type="journal article" date="2013" name="Genome Biol.">
        <title>Genome of Acanthamoeba castellanii highlights extensive lateral gene transfer and early evolution of tyrosine kinase signaling.</title>
        <authorList>
            <person name="Clarke M."/>
            <person name="Lohan A.J."/>
            <person name="Liu B."/>
            <person name="Lagkouvardos I."/>
            <person name="Roy S."/>
            <person name="Zafar N."/>
            <person name="Bertelli C."/>
            <person name="Schilde C."/>
            <person name="Kianianmomeni A."/>
            <person name="Burglin T.R."/>
            <person name="Frech C."/>
            <person name="Turcotte B."/>
            <person name="Kopec K.O."/>
            <person name="Synnott J.M."/>
            <person name="Choo C."/>
            <person name="Paponov I."/>
            <person name="Finkler A."/>
            <person name="Soon Heng Tan C."/>
            <person name="Hutchins A.P."/>
            <person name="Weinmeier T."/>
            <person name="Rattei T."/>
            <person name="Chu J.S."/>
            <person name="Gimenez G."/>
            <person name="Irimia M."/>
            <person name="Rigden D.J."/>
            <person name="Fitzpatrick D.A."/>
            <person name="Lorenzo-Morales J."/>
            <person name="Bateman A."/>
            <person name="Chiu C.H."/>
            <person name="Tang P."/>
            <person name="Hegemann P."/>
            <person name="Fromm H."/>
            <person name="Raoult D."/>
            <person name="Greub G."/>
            <person name="Miranda-Saavedra D."/>
            <person name="Chen N."/>
            <person name="Nash P."/>
            <person name="Ginger M.L."/>
            <person name="Horn M."/>
            <person name="Schaap P."/>
            <person name="Caler L."/>
            <person name="Loftus B."/>
        </authorList>
    </citation>
    <scope>NUCLEOTIDE SEQUENCE [LARGE SCALE GENOMIC DNA]</scope>
    <source>
        <strain evidence="1 2">Neff</strain>
    </source>
</reference>